<dbReference type="Pfam" id="PF00512">
    <property type="entry name" value="HisKA"/>
    <property type="match status" value="1"/>
</dbReference>
<dbReference type="SMART" id="SM00387">
    <property type="entry name" value="HATPase_c"/>
    <property type="match status" value="1"/>
</dbReference>
<evidence type="ECO:0000256" key="1">
    <source>
        <dbReference type="ARBA" id="ARBA00000085"/>
    </source>
</evidence>
<dbReference type="InterPro" id="IPR000014">
    <property type="entry name" value="PAS"/>
</dbReference>
<evidence type="ECO:0000259" key="7">
    <source>
        <dbReference type="PROSITE" id="PS50113"/>
    </source>
</evidence>
<dbReference type="Pfam" id="PF08448">
    <property type="entry name" value="PAS_4"/>
    <property type="match status" value="2"/>
</dbReference>
<dbReference type="PROSITE" id="PS50109">
    <property type="entry name" value="HIS_KIN"/>
    <property type="match status" value="1"/>
</dbReference>
<evidence type="ECO:0000313" key="9">
    <source>
        <dbReference type="Proteomes" id="UP000798808"/>
    </source>
</evidence>
<accession>A0ABW9RUG7</accession>
<dbReference type="InterPro" id="IPR036890">
    <property type="entry name" value="HATPase_C_sf"/>
</dbReference>
<dbReference type="Gene3D" id="3.30.565.10">
    <property type="entry name" value="Histidine kinase-like ATPase, C-terminal domain"/>
    <property type="match status" value="1"/>
</dbReference>
<dbReference type="SUPFAM" id="SSF47384">
    <property type="entry name" value="Homodimeric domain of signal transducing histidine kinase"/>
    <property type="match status" value="1"/>
</dbReference>
<dbReference type="SUPFAM" id="SSF55785">
    <property type="entry name" value="PYP-like sensor domain (PAS domain)"/>
    <property type="match status" value="2"/>
</dbReference>
<dbReference type="SUPFAM" id="SSF55874">
    <property type="entry name" value="ATPase domain of HSP90 chaperone/DNA topoisomerase II/histidine kinase"/>
    <property type="match status" value="1"/>
</dbReference>
<dbReference type="SMART" id="SM00091">
    <property type="entry name" value="PAS"/>
    <property type="match status" value="2"/>
</dbReference>
<sequence>MSYPKVDIKYKQIFNHLPGKYLILDTDLHIVAASDSYLSATFTKRSEILNQYIFDVFPDNPAAPEARATEKLYESLKTVLTTRKAHDMDIQHYDIPKRVGDSSSFETRYWCPSNTPVLDEAGNVEYIIHSVDDVTEEVLTRKEIVRKDDHITVITQKQTEASEALGAMDKRLRLITDIIPALVAYIDKDHRYRFVNESYSRNFKISQEEILGKKVEDFLKPYLTQDISKNIEAVLKGQIQSFEIKIKLHKSTEQHLEVIYLPDISDEGKVIGFVSMIMDVTDKVKYYDELTKLTQEKEQLILQKDEFIEMASHELKTPLTTIKAYVELMLLDIEELDRNTLQNYLGKTNSYINQLHRLITGLFDVSTANTGRLPYNFSYFNLADAIETCCSNAMNISKKHKIDCQYTLKDKMYGDKERLEQVIESLLNNAIKYSPDRNDILLKAEEINDEVLITVKDRGIGIPDEELENIFKRFSRAHALSYHNSGLGLGLYLSREIVHRHRGKIWAESEIGKGSTFFVKLPAKPAVR</sequence>
<dbReference type="CDD" id="cd00075">
    <property type="entry name" value="HATPase"/>
    <property type="match status" value="1"/>
</dbReference>
<dbReference type="InterPro" id="IPR004358">
    <property type="entry name" value="Sig_transdc_His_kin-like_C"/>
</dbReference>
<dbReference type="SMART" id="SM00388">
    <property type="entry name" value="HisKA"/>
    <property type="match status" value="1"/>
</dbReference>
<dbReference type="InterPro" id="IPR036097">
    <property type="entry name" value="HisK_dim/P_sf"/>
</dbReference>
<evidence type="ECO:0000259" key="6">
    <source>
        <dbReference type="PROSITE" id="PS50112"/>
    </source>
</evidence>
<dbReference type="InterPro" id="IPR005467">
    <property type="entry name" value="His_kinase_dom"/>
</dbReference>
<dbReference type="Pfam" id="PF02518">
    <property type="entry name" value="HATPase_c"/>
    <property type="match status" value="1"/>
</dbReference>
<evidence type="ECO:0000256" key="4">
    <source>
        <dbReference type="SAM" id="Coils"/>
    </source>
</evidence>
<dbReference type="PROSITE" id="PS50113">
    <property type="entry name" value="PAC"/>
    <property type="match status" value="1"/>
</dbReference>
<evidence type="ECO:0000256" key="2">
    <source>
        <dbReference type="ARBA" id="ARBA00012438"/>
    </source>
</evidence>
<comment type="catalytic activity">
    <reaction evidence="1">
        <text>ATP + protein L-histidine = ADP + protein N-phospho-L-histidine.</text>
        <dbReference type="EC" id="2.7.13.3"/>
    </reaction>
</comment>
<name>A0ABW9RUG7_9BACT</name>
<dbReference type="PANTHER" id="PTHR43547:SF2">
    <property type="entry name" value="HYBRID SIGNAL TRANSDUCTION HISTIDINE KINASE C"/>
    <property type="match status" value="1"/>
</dbReference>
<dbReference type="EC" id="2.7.13.3" evidence="2"/>
<reference evidence="8 9" key="1">
    <citation type="submission" date="2019-02" db="EMBL/GenBank/DDBJ databases">
        <authorList>
            <person name="Goldberg S.R."/>
            <person name="Haltli B.A."/>
            <person name="Correa H."/>
            <person name="Russell K.G."/>
        </authorList>
    </citation>
    <scope>NUCLEOTIDE SEQUENCE [LARGE SCALE GENOMIC DNA]</scope>
    <source>
        <strain evidence="8 9">JCM 16186</strain>
    </source>
</reference>
<dbReference type="InterPro" id="IPR003594">
    <property type="entry name" value="HATPase_dom"/>
</dbReference>
<dbReference type="CDD" id="cd00130">
    <property type="entry name" value="PAS"/>
    <property type="match status" value="2"/>
</dbReference>
<feature type="domain" description="PAC" evidence="7">
    <location>
        <begin position="240"/>
        <end position="292"/>
    </location>
</feature>
<feature type="domain" description="PAS" evidence="6">
    <location>
        <begin position="168"/>
        <end position="238"/>
    </location>
</feature>
<dbReference type="Gene3D" id="1.10.287.130">
    <property type="match status" value="1"/>
</dbReference>
<keyword evidence="3" id="KW-0597">Phosphoprotein</keyword>
<keyword evidence="4" id="KW-0175">Coiled coil</keyword>
<comment type="caution">
    <text evidence="8">The sequence shown here is derived from an EMBL/GenBank/DDBJ whole genome shotgun (WGS) entry which is preliminary data.</text>
</comment>
<feature type="coiled-coil region" evidence="4">
    <location>
        <begin position="283"/>
        <end position="310"/>
    </location>
</feature>
<dbReference type="PROSITE" id="PS50112">
    <property type="entry name" value="PAS"/>
    <property type="match status" value="1"/>
</dbReference>
<dbReference type="InterPro" id="IPR035965">
    <property type="entry name" value="PAS-like_dom_sf"/>
</dbReference>
<dbReference type="Proteomes" id="UP000798808">
    <property type="component" value="Unassembled WGS sequence"/>
</dbReference>
<evidence type="ECO:0000256" key="3">
    <source>
        <dbReference type="ARBA" id="ARBA00022553"/>
    </source>
</evidence>
<proteinExistence type="predicted"/>
<dbReference type="CDD" id="cd00082">
    <property type="entry name" value="HisKA"/>
    <property type="match status" value="1"/>
</dbReference>
<organism evidence="8 9">
    <name type="scientific">Fulvivirga kasyanovii</name>
    <dbReference type="NCBI Taxonomy" id="396812"/>
    <lineage>
        <taxon>Bacteria</taxon>
        <taxon>Pseudomonadati</taxon>
        <taxon>Bacteroidota</taxon>
        <taxon>Cytophagia</taxon>
        <taxon>Cytophagales</taxon>
        <taxon>Fulvivirgaceae</taxon>
        <taxon>Fulvivirga</taxon>
    </lineage>
</organism>
<evidence type="ECO:0000313" key="8">
    <source>
        <dbReference type="EMBL" id="MTI27877.1"/>
    </source>
</evidence>
<dbReference type="EMBL" id="SMLW01000646">
    <property type="protein sequence ID" value="MTI27877.1"/>
    <property type="molecule type" value="Genomic_DNA"/>
</dbReference>
<dbReference type="Gene3D" id="3.30.450.20">
    <property type="entry name" value="PAS domain"/>
    <property type="match status" value="2"/>
</dbReference>
<dbReference type="RefSeq" id="WP_155174877.1">
    <property type="nucleotide sequence ID" value="NZ_BAAAFL010000017.1"/>
</dbReference>
<gene>
    <name evidence="8" type="ORF">E1163_23170</name>
</gene>
<dbReference type="PRINTS" id="PR00344">
    <property type="entry name" value="BCTRLSENSOR"/>
</dbReference>
<dbReference type="InterPro" id="IPR013656">
    <property type="entry name" value="PAS_4"/>
</dbReference>
<dbReference type="InterPro" id="IPR003661">
    <property type="entry name" value="HisK_dim/P_dom"/>
</dbReference>
<evidence type="ECO:0000259" key="5">
    <source>
        <dbReference type="PROSITE" id="PS50109"/>
    </source>
</evidence>
<feature type="domain" description="Histidine kinase" evidence="5">
    <location>
        <begin position="310"/>
        <end position="525"/>
    </location>
</feature>
<dbReference type="PANTHER" id="PTHR43547">
    <property type="entry name" value="TWO-COMPONENT HISTIDINE KINASE"/>
    <property type="match status" value="1"/>
</dbReference>
<keyword evidence="9" id="KW-1185">Reference proteome</keyword>
<protein>
    <recommendedName>
        <fullName evidence="2">histidine kinase</fullName>
        <ecNumber evidence="2">2.7.13.3</ecNumber>
    </recommendedName>
</protein>
<dbReference type="NCBIfam" id="TIGR00229">
    <property type="entry name" value="sensory_box"/>
    <property type="match status" value="1"/>
</dbReference>
<dbReference type="InterPro" id="IPR000700">
    <property type="entry name" value="PAS-assoc_C"/>
</dbReference>